<keyword evidence="1" id="KW-0472">Membrane</keyword>
<gene>
    <name evidence="3" type="ORF">C449_10129</name>
</gene>
<feature type="domain" description="DUF7282" evidence="2">
    <location>
        <begin position="45"/>
        <end position="167"/>
    </location>
</feature>
<dbReference type="InParanoid" id="M0MH15"/>
<evidence type="ECO:0000313" key="3">
    <source>
        <dbReference type="EMBL" id="EMA45007.1"/>
    </source>
</evidence>
<accession>M0MH15</accession>
<proteinExistence type="predicted"/>
<keyword evidence="1" id="KW-1133">Transmembrane helix</keyword>
<comment type="caution">
    <text evidence="3">The sequence shown here is derived from an EMBL/GenBank/DDBJ whole genome shotgun (WGS) entry which is preliminary data.</text>
</comment>
<evidence type="ECO:0000313" key="4">
    <source>
        <dbReference type="Proteomes" id="UP000011669"/>
    </source>
</evidence>
<organism evidence="3 4">
    <name type="scientific">Halococcus saccharolyticus DSM 5350</name>
    <dbReference type="NCBI Taxonomy" id="1227455"/>
    <lineage>
        <taxon>Archaea</taxon>
        <taxon>Methanobacteriati</taxon>
        <taxon>Methanobacteriota</taxon>
        <taxon>Stenosarchaea group</taxon>
        <taxon>Halobacteria</taxon>
        <taxon>Halobacteriales</taxon>
        <taxon>Halococcaceae</taxon>
        <taxon>Halococcus</taxon>
    </lineage>
</organism>
<dbReference type="Proteomes" id="UP000011669">
    <property type="component" value="Unassembled WGS sequence"/>
</dbReference>
<keyword evidence="1" id="KW-0812">Transmembrane</keyword>
<dbReference type="PATRIC" id="fig|1227455.4.peg.2074"/>
<feature type="transmembrane region" description="Helical" evidence="1">
    <location>
        <begin position="188"/>
        <end position="208"/>
    </location>
</feature>
<dbReference type="AlphaFoldDB" id="M0MH15"/>
<name>M0MH15_9EURY</name>
<protein>
    <recommendedName>
        <fullName evidence="2">DUF7282 domain-containing protein</fullName>
    </recommendedName>
</protein>
<sequence length="212" mass="21489">MRSTNVAAVLVVALCMAGTAAALPTDAVRSQHPQQAQQGVSDPNATLVFTDQTTNGSVVRLSTATLSQGGFVAIHDTSLTANNSTVGSVIGVSQQLSSGPHQDVVVPLYAVDGRSFNESRLAENGTLIAMAHFDSNDNGEFDFVATNGSTDGPYVEGTRAVTDSASISVRPAADDATDGGILGGVGPIAVTVALVVVLALLGGAAVVARRRQ</sequence>
<evidence type="ECO:0000259" key="2">
    <source>
        <dbReference type="Pfam" id="PF23951"/>
    </source>
</evidence>
<dbReference type="STRING" id="1227455.C449_10129"/>
<reference evidence="3 4" key="1">
    <citation type="journal article" date="2014" name="PLoS Genet.">
        <title>Phylogenetically driven sequencing of extremely halophilic archaea reveals strategies for static and dynamic osmo-response.</title>
        <authorList>
            <person name="Becker E.A."/>
            <person name="Seitzer P.M."/>
            <person name="Tritt A."/>
            <person name="Larsen D."/>
            <person name="Krusor M."/>
            <person name="Yao A.I."/>
            <person name="Wu D."/>
            <person name="Madern D."/>
            <person name="Eisen J.A."/>
            <person name="Darling A.E."/>
            <person name="Facciotti M.T."/>
        </authorList>
    </citation>
    <scope>NUCLEOTIDE SEQUENCE [LARGE SCALE GENOMIC DNA]</scope>
    <source>
        <strain evidence="3 4">DSM 5350</strain>
    </source>
</reference>
<dbReference type="Pfam" id="PF23951">
    <property type="entry name" value="DUF7282"/>
    <property type="match status" value="1"/>
</dbReference>
<keyword evidence="4" id="KW-1185">Reference proteome</keyword>
<dbReference type="InterPro" id="IPR055706">
    <property type="entry name" value="Slg1/2_DUF7282"/>
</dbReference>
<dbReference type="EMBL" id="AOMD01000021">
    <property type="protein sequence ID" value="EMA45007.1"/>
    <property type="molecule type" value="Genomic_DNA"/>
</dbReference>
<dbReference type="RefSeq" id="WP_006077877.1">
    <property type="nucleotide sequence ID" value="NZ_AOMD01000021.1"/>
</dbReference>
<dbReference type="OrthoDB" id="239724at2157"/>
<evidence type="ECO:0000256" key="1">
    <source>
        <dbReference type="SAM" id="Phobius"/>
    </source>
</evidence>